<gene>
    <name evidence="2" type="ORF">FYJ59_00620</name>
</gene>
<dbReference type="RefSeq" id="WP_154494846.1">
    <property type="nucleotide sequence ID" value="NZ_VUMU01000001.1"/>
</dbReference>
<sequence length="168" mass="18703">MRERKQKSGKIVALALALIFAFSVPVQEAHAEEANLNENSTMKVTVTNMSPEYSISDVQPLTTLFDCEIIMAFKMDEGLCMTFTTSCAGTASVIGVKDIKVQQKMWYGWKTVLTSDGAENHNEPIFAAGLKYADAIKDRTYRVICTHYADVDGYEEVVNDTGAFKFTY</sequence>
<evidence type="ECO:0000256" key="1">
    <source>
        <dbReference type="SAM" id="SignalP"/>
    </source>
</evidence>
<evidence type="ECO:0000313" key="3">
    <source>
        <dbReference type="Proteomes" id="UP000476055"/>
    </source>
</evidence>
<keyword evidence="3" id="KW-1185">Reference proteome</keyword>
<organism evidence="2 3">
    <name type="scientific">Waltera intestinalis</name>
    <dbReference type="NCBI Taxonomy" id="2606635"/>
    <lineage>
        <taxon>Bacteria</taxon>
        <taxon>Bacillati</taxon>
        <taxon>Bacillota</taxon>
        <taxon>Clostridia</taxon>
        <taxon>Lachnospirales</taxon>
        <taxon>Lachnospiraceae</taxon>
        <taxon>Waltera</taxon>
    </lineage>
</organism>
<dbReference type="Proteomes" id="UP000476055">
    <property type="component" value="Unassembled WGS sequence"/>
</dbReference>
<dbReference type="AlphaFoldDB" id="A0A6L5YF97"/>
<feature type="signal peptide" evidence="1">
    <location>
        <begin position="1"/>
        <end position="31"/>
    </location>
</feature>
<reference evidence="2 3" key="1">
    <citation type="submission" date="2019-08" db="EMBL/GenBank/DDBJ databases">
        <title>In-depth cultivation of the pig gut microbiome towards novel bacterial diversity and tailored functional studies.</title>
        <authorList>
            <person name="Wylensek D."/>
            <person name="Hitch T.C.A."/>
            <person name="Clavel T."/>
        </authorList>
    </citation>
    <scope>NUCLEOTIDE SEQUENCE [LARGE SCALE GENOMIC DNA]</scope>
    <source>
        <strain evidence="2 3">WCA3-601-WT-6H</strain>
    </source>
</reference>
<keyword evidence="1" id="KW-0732">Signal</keyword>
<comment type="caution">
    <text evidence="2">The sequence shown here is derived from an EMBL/GenBank/DDBJ whole genome shotgun (WGS) entry which is preliminary data.</text>
</comment>
<proteinExistence type="predicted"/>
<evidence type="ECO:0000313" key="2">
    <source>
        <dbReference type="EMBL" id="MST56763.1"/>
    </source>
</evidence>
<name>A0A6L5YF97_9FIRM</name>
<protein>
    <submittedName>
        <fullName evidence="2">Uncharacterized protein</fullName>
    </submittedName>
</protein>
<feature type="chain" id="PRO_5027111261" evidence="1">
    <location>
        <begin position="32"/>
        <end position="168"/>
    </location>
</feature>
<accession>A0A6L5YF97</accession>
<dbReference type="EMBL" id="VUMU01000001">
    <property type="protein sequence ID" value="MST56763.1"/>
    <property type="molecule type" value="Genomic_DNA"/>
</dbReference>